<dbReference type="AlphaFoldDB" id="A0A4R6EY85"/>
<dbReference type="Gene3D" id="3.10.420.10">
    <property type="entry name" value="SecB-like"/>
    <property type="match status" value="1"/>
</dbReference>
<organism evidence="1 2">
    <name type="scientific">Scandinavium goeteborgense</name>
    <dbReference type="NCBI Taxonomy" id="1851514"/>
    <lineage>
        <taxon>Bacteria</taxon>
        <taxon>Pseudomonadati</taxon>
        <taxon>Pseudomonadota</taxon>
        <taxon>Gammaproteobacteria</taxon>
        <taxon>Enterobacterales</taxon>
        <taxon>Enterobacteriaceae</taxon>
        <taxon>Scandinavium</taxon>
    </lineage>
</organism>
<name>A0A4R6EY85_SCAGO</name>
<evidence type="ECO:0000313" key="2">
    <source>
        <dbReference type="Proteomes" id="UP000295530"/>
    </source>
</evidence>
<gene>
    <name evidence="1" type="ORF">EC847_101207</name>
</gene>
<dbReference type="EMBL" id="SNVX01000001">
    <property type="protein sequence ID" value="TDN64282.1"/>
    <property type="molecule type" value="Genomic_DNA"/>
</dbReference>
<reference evidence="1 2" key="1">
    <citation type="submission" date="2019-03" db="EMBL/GenBank/DDBJ databases">
        <title>Genomic analyses of the natural microbiome of Caenorhabditis elegans.</title>
        <authorList>
            <person name="Samuel B."/>
        </authorList>
    </citation>
    <scope>NUCLEOTIDE SEQUENCE [LARGE SCALE GENOMIC DNA]</scope>
    <source>
        <strain evidence="1 2">BIGb0156</strain>
    </source>
</reference>
<dbReference type="Proteomes" id="UP000295530">
    <property type="component" value="Unassembled WGS sequence"/>
</dbReference>
<protein>
    <recommendedName>
        <fullName evidence="3">Preprotein translocase subunit SecB</fullName>
    </recommendedName>
</protein>
<dbReference type="InterPro" id="IPR035958">
    <property type="entry name" value="SecB-like_sf"/>
</dbReference>
<dbReference type="OrthoDB" id="6058761at2"/>
<accession>A0A4R6EY85</accession>
<evidence type="ECO:0008006" key="3">
    <source>
        <dbReference type="Google" id="ProtNLM"/>
    </source>
</evidence>
<sequence length="163" mass="18975">MKELLRVAIENLAIFSVNLRNTKVEMNESFNSLNINTTQKKNQSFRNVVKIELIEMVREDDPNNKKLFYSFLYDAGARLISPESADESNDEDAILTIEACFEAIYVAKKELTEEELEAFGSNNVGYHVWPYWREYLQSTCSRIGVNPIRTPFYDMKKSDIRKD</sequence>
<proteinExistence type="predicted"/>
<keyword evidence="2" id="KW-1185">Reference proteome</keyword>
<dbReference type="RefSeq" id="WP_133459898.1">
    <property type="nucleotide sequence ID" value="NZ_SNVX01000001.1"/>
</dbReference>
<comment type="caution">
    <text evidence="1">The sequence shown here is derived from an EMBL/GenBank/DDBJ whole genome shotgun (WGS) entry which is preliminary data.</text>
</comment>
<evidence type="ECO:0000313" key="1">
    <source>
        <dbReference type="EMBL" id="TDN64282.1"/>
    </source>
</evidence>
<dbReference type="SUPFAM" id="SSF54611">
    <property type="entry name" value="SecB-like"/>
    <property type="match status" value="1"/>
</dbReference>